<dbReference type="Proteomes" id="UP000519004">
    <property type="component" value="Unassembled WGS sequence"/>
</dbReference>
<organism evidence="2 3">
    <name type="scientific">Rehaibacterium terrae</name>
    <dbReference type="NCBI Taxonomy" id="1341696"/>
    <lineage>
        <taxon>Bacteria</taxon>
        <taxon>Pseudomonadati</taxon>
        <taxon>Pseudomonadota</taxon>
        <taxon>Gammaproteobacteria</taxon>
        <taxon>Lysobacterales</taxon>
        <taxon>Lysobacteraceae</taxon>
        <taxon>Rehaibacterium</taxon>
    </lineage>
</organism>
<dbReference type="InterPro" id="IPR016181">
    <property type="entry name" value="Acyl_CoA_acyltransferase"/>
</dbReference>
<dbReference type="GO" id="GO:0016747">
    <property type="term" value="F:acyltransferase activity, transferring groups other than amino-acyl groups"/>
    <property type="evidence" value="ECO:0007669"/>
    <property type="project" value="InterPro"/>
</dbReference>
<feature type="domain" description="N-acetyltransferase" evidence="1">
    <location>
        <begin position="5"/>
        <end position="170"/>
    </location>
</feature>
<dbReference type="AlphaFoldDB" id="A0A7W7XZT3"/>
<evidence type="ECO:0000313" key="2">
    <source>
        <dbReference type="EMBL" id="MBB5015477.1"/>
    </source>
</evidence>
<keyword evidence="2" id="KW-0808">Transferase</keyword>
<dbReference type="SUPFAM" id="SSF55729">
    <property type="entry name" value="Acyl-CoA N-acyltransferases (Nat)"/>
    <property type="match status" value="1"/>
</dbReference>
<evidence type="ECO:0000259" key="1">
    <source>
        <dbReference type="PROSITE" id="PS51186"/>
    </source>
</evidence>
<proteinExistence type="predicted"/>
<dbReference type="EMBL" id="JACHHX010000008">
    <property type="protein sequence ID" value="MBB5015477.1"/>
    <property type="molecule type" value="Genomic_DNA"/>
</dbReference>
<dbReference type="RefSeq" id="WP_183948165.1">
    <property type="nucleotide sequence ID" value="NZ_JACHHX010000008.1"/>
</dbReference>
<accession>A0A7W7XZT3</accession>
<dbReference type="Gene3D" id="3.40.630.30">
    <property type="match status" value="1"/>
</dbReference>
<protein>
    <submittedName>
        <fullName evidence="2">GNAT superfamily N-acetyltransferase</fullName>
    </submittedName>
</protein>
<sequence length="170" mass="19236">MTTDIHIRPATADDIALLADWACAMALETEHKRLDPDTVRRGIRSVIEQPARGRYFVAEREVAFAGRELARVPAGTLMLTYEWSDWRCGDWWWIQSVYVTPEHRRHGVFAALYRHVHGLAEAAGEAVCGLRLYVEKQNLAAQRTYASLGMGDAGYLMYEAGMPWLAKVVK</sequence>
<evidence type="ECO:0000313" key="3">
    <source>
        <dbReference type="Proteomes" id="UP000519004"/>
    </source>
</evidence>
<keyword evidence="3" id="KW-1185">Reference proteome</keyword>
<reference evidence="2 3" key="1">
    <citation type="submission" date="2020-08" db="EMBL/GenBank/DDBJ databases">
        <title>Genomic Encyclopedia of Type Strains, Phase IV (KMG-IV): sequencing the most valuable type-strain genomes for metagenomic binning, comparative biology and taxonomic classification.</title>
        <authorList>
            <person name="Goeker M."/>
        </authorList>
    </citation>
    <scope>NUCLEOTIDE SEQUENCE [LARGE SCALE GENOMIC DNA]</scope>
    <source>
        <strain evidence="2 3">DSM 25897</strain>
    </source>
</reference>
<dbReference type="Pfam" id="PF00583">
    <property type="entry name" value="Acetyltransf_1"/>
    <property type="match status" value="1"/>
</dbReference>
<dbReference type="PROSITE" id="PS51186">
    <property type="entry name" value="GNAT"/>
    <property type="match status" value="1"/>
</dbReference>
<gene>
    <name evidence="2" type="ORF">HNQ58_001381</name>
</gene>
<comment type="caution">
    <text evidence="2">The sequence shown here is derived from an EMBL/GenBank/DDBJ whole genome shotgun (WGS) entry which is preliminary data.</text>
</comment>
<dbReference type="CDD" id="cd04301">
    <property type="entry name" value="NAT_SF"/>
    <property type="match status" value="1"/>
</dbReference>
<dbReference type="InterPro" id="IPR000182">
    <property type="entry name" value="GNAT_dom"/>
</dbReference>
<name>A0A7W7XZT3_9GAMM</name>